<dbReference type="RefSeq" id="WP_146839045.1">
    <property type="nucleotide sequence ID" value="NZ_BJVQ01000045.1"/>
</dbReference>
<gene>
    <name evidence="1" type="ORF">CHO01_28260</name>
    <name evidence="2" type="ORF">HNR08_002030</name>
</gene>
<comment type="caution">
    <text evidence="1">The sequence shown here is derived from an EMBL/GenBank/DDBJ whole genome shotgun (WGS) entry which is preliminary data.</text>
</comment>
<evidence type="ECO:0000313" key="3">
    <source>
        <dbReference type="Proteomes" id="UP000321723"/>
    </source>
</evidence>
<organism evidence="1 3">
    <name type="scientific">Cellulomonas hominis</name>
    <dbReference type="NCBI Taxonomy" id="156981"/>
    <lineage>
        <taxon>Bacteria</taxon>
        <taxon>Bacillati</taxon>
        <taxon>Actinomycetota</taxon>
        <taxon>Actinomycetes</taxon>
        <taxon>Micrococcales</taxon>
        <taxon>Cellulomonadaceae</taxon>
        <taxon>Cellulomonas</taxon>
    </lineage>
</organism>
<name>A0A511FEN5_9CELL</name>
<dbReference type="EMBL" id="BJVQ01000045">
    <property type="protein sequence ID" value="GEL47710.1"/>
    <property type="molecule type" value="Genomic_DNA"/>
</dbReference>
<proteinExistence type="predicted"/>
<evidence type="ECO:0000313" key="1">
    <source>
        <dbReference type="EMBL" id="GEL47710.1"/>
    </source>
</evidence>
<dbReference type="Proteomes" id="UP000564629">
    <property type="component" value="Unassembled WGS sequence"/>
</dbReference>
<dbReference type="OrthoDB" id="3296614at2"/>
<dbReference type="Proteomes" id="UP000321723">
    <property type="component" value="Unassembled WGS sequence"/>
</dbReference>
<keyword evidence="3" id="KW-1185">Reference proteome</keyword>
<evidence type="ECO:0000313" key="2">
    <source>
        <dbReference type="EMBL" id="MBB5473294.1"/>
    </source>
</evidence>
<reference evidence="2 4" key="2">
    <citation type="submission" date="2020-08" db="EMBL/GenBank/DDBJ databases">
        <title>Sequencing the genomes of 1000 actinobacteria strains.</title>
        <authorList>
            <person name="Klenk H.-P."/>
        </authorList>
    </citation>
    <scope>NUCLEOTIDE SEQUENCE [LARGE SCALE GENOMIC DNA]</scope>
    <source>
        <strain evidence="2 4">DSM 9581</strain>
    </source>
</reference>
<evidence type="ECO:0000313" key="4">
    <source>
        <dbReference type="Proteomes" id="UP000564629"/>
    </source>
</evidence>
<reference evidence="1 3" key="1">
    <citation type="submission" date="2019-07" db="EMBL/GenBank/DDBJ databases">
        <title>Whole genome shotgun sequence of Cellulomonas hominis NBRC 16055.</title>
        <authorList>
            <person name="Hosoyama A."/>
            <person name="Uohara A."/>
            <person name="Ohji S."/>
            <person name="Ichikawa N."/>
        </authorList>
    </citation>
    <scope>NUCLEOTIDE SEQUENCE [LARGE SCALE GENOMIC DNA]</scope>
    <source>
        <strain evidence="1 3">NBRC 16055</strain>
    </source>
</reference>
<dbReference type="EMBL" id="JACHDN010000001">
    <property type="protein sequence ID" value="MBB5473294.1"/>
    <property type="molecule type" value="Genomic_DNA"/>
</dbReference>
<dbReference type="AlphaFoldDB" id="A0A511FEN5"/>
<protein>
    <submittedName>
        <fullName evidence="1">Uncharacterized protein</fullName>
    </submittedName>
</protein>
<sequence length="111" mass="12338">MAFAPATRGAWARHQPAPVVPESLSELRGPTAGRVTLPMHIQWSGHRDYDLTDDQDVIWLYSRTIREASSLADLHAVLDGATLVRLWPQLRLPAAHVTAWQAAFPQLRPAP</sequence>
<accession>A0A511FEN5</accession>